<proteinExistence type="inferred from homology"/>
<feature type="site" description="Transition state stabilizer" evidence="9">
    <location>
        <position position="31"/>
    </location>
</feature>
<dbReference type="PRINTS" id="PR00474">
    <property type="entry name" value="GLU5KINASE"/>
</dbReference>
<dbReference type="GO" id="GO:0042450">
    <property type="term" value="P:L-arginine biosynthetic process via ornithine"/>
    <property type="evidence" value="ECO:0007669"/>
    <property type="project" value="UniProtKB-UniRule"/>
</dbReference>
<dbReference type="InterPro" id="IPR001057">
    <property type="entry name" value="Glu/AcGlu_kinase"/>
</dbReference>
<feature type="site" description="Transition state stabilizer" evidence="9">
    <location>
        <position position="251"/>
    </location>
</feature>
<evidence type="ECO:0000313" key="12">
    <source>
        <dbReference type="Proteomes" id="UP000306196"/>
    </source>
</evidence>
<accession>A0A5R8KF67</accession>
<dbReference type="Pfam" id="PF00696">
    <property type="entry name" value="AA_kinase"/>
    <property type="match status" value="1"/>
</dbReference>
<evidence type="ECO:0000259" key="10">
    <source>
        <dbReference type="Pfam" id="PF00696"/>
    </source>
</evidence>
<gene>
    <name evidence="9 11" type="primary">argB</name>
    <name evidence="11" type="ORF">FEM03_12640</name>
</gene>
<protein>
    <recommendedName>
        <fullName evidence="9">Acetylglutamate kinase</fullName>
        <ecNumber evidence="9">2.7.2.8</ecNumber>
    </recommendedName>
    <alternativeName>
        <fullName evidence="9">N-acetyl-L-glutamate 5-phosphotransferase</fullName>
    </alternativeName>
    <alternativeName>
        <fullName evidence="9">NAG kinase</fullName>
        <shortName evidence="9">NAGK</shortName>
    </alternativeName>
</protein>
<dbReference type="InterPro" id="IPR041727">
    <property type="entry name" value="NAGK-C"/>
</dbReference>
<dbReference type="InterPro" id="IPR001048">
    <property type="entry name" value="Asp/Glu/Uridylate_kinase"/>
</dbReference>
<feature type="binding site" evidence="9">
    <location>
        <begin position="66"/>
        <end position="67"/>
    </location>
    <ligand>
        <name>substrate</name>
    </ligand>
</feature>
<dbReference type="OrthoDB" id="9803155at2"/>
<evidence type="ECO:0000256" key="1">
    <source>
        <dbReference type="ARBA" id="ARBA00004828"/>
    </source>
</evidence>
<feature type="binding site" evidence="9">
    <location>
        <position position="188"/>
    </location>
    <ligand>
        <name>substrate</name>
    </ligand>
</feature>
<dbReference type="InterPro" id="IPR004662">
    <property type="entry name" value="AcgluKinase_fam"/>
</dbReference>
<dbReference type="PANTHER" id="PTHR23342">
    <property type="entry name" value="N-ACETYLGLUTAMATE SYNTHASE"/>
    <property type="match status" value="1"/>
</dbReference>
<reference evidence="11 12" key="1">
    <citation type="submission" date="2019-05" db="EMBL/GenBank/DDBJ databases">
        <title>Verrucobacter flavum gen. nov., sp. nov. a new member of the family Verrucomicrobiaceae.</title>
        <authorList>
            <person name="Szuroczki S."/>
            <person name="Abbaszade G."/>
            <person name="Szabo A."/>
            <person name="Felfoldi T."/>
            <person name="Schumann P."/>
            <person name="Boka K."/>
            <person name="Keki Z."/>
            <person name="Toumi M."/>
            <person name="Toth E."/>
        </authorList>
    </citation>
    <scope>NUCLEOTIDE SEQUENCE [LARGE SCALE GENOMIC DNA]</scope>
    <source>
        <strain evidence="11 12">MG-N-17</strain>
    </source>
</reference>
<evidence type="ECO:0000256" key="6">
    <source>
        <dbReference type="ARBA" id="ARBA00022777"/>
    </source>
</evidence>
<dbReference type="Gene3D" id="3.40.1160.10">
    <property type="entry name" value="Acetylglutamate kinase-like"/>
    <property type="match status" value="1"/>
</dbReference>
<dbReference type="FunFam" id="3.40.1160.10:FF:000004">
    <property type="entry name" value="Acetylglutamate kinase"/>
    <property type="match status" value="1"/>
</dbReference>
<dbReference type="SUPFAM" id="SSF53633">
    <property type="entry name" value="Carbamate kinase-like"/>
    <property type="match status" value="1"/>
</dbReference>
<evidence type="ECO:0000256" key="7">
    <source>
        <dbReference type="ARBA" id="ARBA00022840"/>
    </source>
</evidence>
<comment type="caution">
    <text evidence="11">The sequence shown here is derived from an EMBL/GenBank/DDBJ whole genome shotgun (WGS) entry which is preliminary data.</text>
</comment>
<evidence type="ECO:0000256" key="8">
    <source>
        <dbReference type="ARBA" id="ARBA00048141"/>
    </source>
</evidence>
<evidence type="ECO:0000256" key="5">
    <source>
        <dbReference type="ARBA" id="ARBA00022741"/>
    </source>
</evidence>
<keyword evidence="7 9" id="KW-0067">ATP-binding</keyword>
<comment type="similarity">
    <text evidence="9">Belongs to the acetylglutamate kinase family. ArgB subfamily.</text>
</comment>
<comment type="pathway">
    <text evidence="1 9">Amino-acid biosynthesis; L-arginine biosynthesis; N(2)-acetyl-L-ornithine from L-glutamate: step 2/4.</text>
</comment>
<dbReference type="EC" id="2.7.2.8" evidence="9"/>
<keyword evidence="5 9" id="KW-0547">Nucleotide-binding</keyword>
<dbReference type="AlphaFoldDB" id="A0A5R8KF67"/>
<keyword evidence="6 9" id="KW-0418">Kinase</keyword>
<dbReference type="GO" id="GO:0005524">
    <property type="term" value="F:ATP binding"/>
    <property type="evidence" value="ECO:0007669"/>
    <property type="project" value="UniProtKB-UniRule"/>
</dbReference>
<name>A0A5R8KF67_9BACT</name>
<sequence>MNLDSHIRKADVFLEALPYIQNFRGQTFLIKVGGSAMEEQSLVESLLRDIVFLEAVGINPVLVHGGGKAINKAMKDAGLEAKFIAGMRVTDAETISIVEETLARVINPDLVKRIKFLGGRALGLAGTSVFQGKRMLATDPATGEEHDVGFVGEVVDCNTEVVELAVAGEVVPVVSPVAREVGSANTLNVNADIAACALAKKLKAHKLIFLSDVLGVMRDPKDNGTLIPTLNTDFVGQLKREGIISGGMIPKVDSALDALRGGVGKVHMIDGRIPHSVVLEIFTDKGIGTEIVL</sequence>
<dbReference type="CDD" id="cd04250">
    <property type="entry name" value="AAK_NAGK-C"/>
    <property type="match status" value="1"/>
</dbReference>
<keyword evidence="12" id="KW-1185">Reference proteome</keyword>
<dbReference type="PANTHER" id="PTHR23342:SF0">
    <property type="entry name" value="N-ACETYLGLUTAMATE SYNTHASE, MITOCHONDRIAL"/>
    <property type="match status" value="1"/>
</dbReference>
<dbReference type="NCBIfam" id="TIGR00761">
    <property type="entry name" value="argB"/>
    <property type="match status" value="1"/>
</dbReference>
<comment type="function">
    <text evidence="9">Catalyzes the ATP-dependent phosphorylation of N-acetyl-L-glutamate.</text>
</comment>
<dbReference type="Proteomes" id="UP000306196">
    <property type="component" value="Unassembled WGS sequence"/>
</dbReference>
<feature type="binding site" evidence="9">
    <location>
        <position position="88"/>
    </location>
    <ligand>
        <name>substrate</name>
    </ligand>
</feature>
<dbReference type="HAMAP" id="MF_00082">
    <property type="entry name" value="ArgB"/>
    <property type="match status" value="1"/>
</dbReference>
<keyword evidence="4 9" id="KW-0808">Transferase</keyword>
<feature type="domain" description="Aspartate/glutamate/uridylate kinase" evidence="10">
    <location>
        <begin position="27"/>
        <end position="269"/>
    </location>
</feature>
<dbReference type="UniPathway" id="UPA00068">
    <property type="reaction ID" value="UER00107"/>
</dbReference>
<comment type="subcellular location">
    <subcellularLocation>
        <location evidence="9">Cytoplasm</location>
    </subcellularLocation>
</comment>
<evidence type="ECO:0000256" key="4">
    <source>
        <dbReference type="ARBA" id="ARBA00022679"/>
    </source>
</evidence>
<dbReference type="InterPro" id="IPR037528">
    <property type="entry name" value="ArgB"/>
</dbReference>
<evidence type="ECO:0000256" key="9">
    <source>
        <dbReference type="HAMAP-Rule" id="MF_00082"/>
    </source>
</evidence>
<dbReference type="PIRSF" id="PIRSF000728">
    <property type="entry name" value="NAGK"/>
    <property type="match status" value="1"/>
</dbReference>
<dbReference type="InterPro" id="IPR036393">
    <property type="entry name" value="AceGlu_kinase-like_sf"/>
</dbReference>
<keyword evidence="9" id="KW-0963">Cytoplasm</keyword>
<comment type="catalytic activity">
    <reaction evidence="8 9">
        <text>N-acetyl-L-glutamate + ATP = N-acetyl-L-glutamyl 5-phosphate + ADP</text>
        <dbReference type="Rhea" id="RHEA:14629"/>
        <dbReference type="ChEBI" id="CHEBI:30616"/>
        <dbReference type="ChEBI" id="CHEBI:44337"/>
        <dbReference type="ChEBI" id="CHEBI:57936"/>
        <dbReference type="ChEBI" id="CHEBI:456216"/>
        <dbReference type="EC" id="2.7.2.8"/>
    </reaction>
</comment>
<keyword evidence="2 9" id="KW-0055">Arginine biosynthesis</keyword>
<organism evidence="11 12">
    <name type="scientific">Phragmitibacter flavus</name>
    <dbReference type="NCBI Taxonomy" id="2576071"/>
    <lineage>
        <taxon>Bacteria</taxon>
        <taxon>Pseudomonadati</taxon>
        <taxon>Verrucomicrobiota</taxon>
        <taxon>Verrucomicrobiia</taxon>
        <taxon>Verrucomicrobiales</taxon>
        <taxon>Verrucomicrobiaceae</taxon>
        <taxon>Phragmitibacter</taxon>
    </lineage>
</organism>
<evidence type="ECO:0000256" key="2">
    <source>
        <dbReference type="ARBA" id="ARBA00022571"/>
    </source>
</evidence>
<evidence type="ECO:0000313" key="11">
    <source>
        <dbReference type="EMBL" id="TLD70625.1"/>
    </source>
</evidence>
<dbReference type="GO" id="GO:0003991">
    <property type="term" value="F:acetylglutamate kinase activity"/>
    <property type="evidence" value="ECO:0007669"/>
    <property type="project" value="UniProtKB-UniRule"/>
</dbReference>
<dbReference type="EMBL" id="VAUV01000008">
    <property type="protein sequence ID" value="TLD70625.1"/>
    <property type="molecule type" value="Genomic_DNA"/>
</dbReference>
<dbReference type="GO" id="GO:0005737">
    <property type="term" value="C:cytoplasm"/>
    <property type="evidence" value="ECO:0007669"/>
    <property type="project" value="UniProtKB-SubCell"/>
</dbReference>
<evidence type="ECO:0000256" key="3">
    <source>
        <dbReference type="ARBA" id="ARBA00022605"/>
    </source>
</evidence>
<keyword evidence="3 9" id="KW-0028">Amino-acid biosynthesis</keyword>